<evidence type="ECO:0000313" key="2">
    <source>
        <dbReference type="Proteomes" id="UP000015104"/>
    </source>
</evidence>
<dbReference type="EMBL" id="CAEY01000201">
    <property type="status" value="NOT_ANNOTATED_CDS"/>
    <property type="molecule type" value="Genomic_DNA"/>
</dbReference>
<keyword evidence="2" id="KW-1185">Reference proteome</keyword>
<reference evidence="1" key="2">
    <citation type="submission" date="2016-04" db="UniProtKB">
        <authorList>
            <consortium name="EnsemblMetazoa"/>
        </authorList>
    </citation>
    <scope>IDENTIFICATION</scope>
</reference>
<accession>A0A158P555</accession>
<name>A0A158P555_TETUR</name>
<evidence type="ECO:0000313" key="1">
    <source>
        <dbReference type="EnsemblMetazoa" id="tetur14g04177.1"/>
    </source>
</evidence>
<dbReference type="EnsemblMetazoa" id="tetur14g04177.1">
    <property type="protein sequence ID" value="tetur14g04177.1"/>
    <property type="gene ID" value="tetur14g04177"/>
</dbReference>
<sequence length="85" mass="10314">MCSGQITYRSQWKWQLNQTIDTKWTVWQVFHLHLLVLSLAFFGEQYKETLDGTTRNNVDLYYQKVTPTSYKRTIQFVDNLLMFWV</sequence>
<proteinExistence type="predicted"/>
<reference evidence="2" key="1">
    <citation type="submission" date="2011-08" db="EMBL/GenBank/DDBJ databases">
        <authorList>
            <person name="Rombauts S."/>
        </authorList>
    </citation>
    <scope>NUCLEOTIDE SEQUENCE</scope>
    <source>
        <strain evidence="2">London</strain>
    </source>
</reference>
<dbReference type="AlphaFoldDB" id="A0A158P555"/>
<protein>
    <submittedName>
        <fullName evidence="1">Uncharacterized protein</fullName>
    </submittedName>
</protein>
<dbReference type="Proteomes" id="UP000015104">
    <property type="component" value="Unassembled WGS sequence"/>
</dbReference>
<organism evidence="1 2">
    <name type="scientific">Tetranychus urticae</name>
    <name type="common">Two-spotted spider mite</name>
    <dbReference type="NCBI Taxonomy" id="32264"/>
    <lineage>
        <taxon>Eukaryota</taxon>
        <taxon>Metazoa</taxon>
        <taxon>Ecdysozoa</taxon>
        <taxon>Arthropoda</taxon>
        <taxon>Chelicerata</taxon>
        <taxon>Arachnida</taxon>
        <taxon>Acari</taxon>
        <taxon>Acariformes</taxon>
        <taxon>Trombidiformes</taxon>
        <taxon>Prostigmata</taxon>
        <taxon>Eleutherengona</taxon>
        <taxon>Raphignathae</taxon>
        <taxon>Tetranychoidea</taxon>
        <taxon>Tetranychidae</taxon>
        <taxon>Tetranychus</taxon>
    </lineage>
</organism>